<keyword evidence="3" id="KW-1185">Reference proteome</keyword>
<evidence type="ECO:0000313" key="3">
    <source>
        <dbReference type="Proteomes" id="UP000078561"/>
    </source>
</evidence>
<proteinExistence type="predicted"/>
<dbReference type="OrthoDB" id="5563539at2759"/>
<evidence type="ECO:0000313" key="2">
    <source>
        <dbReference type="EMBL" id="SAM01333.1"/>
    </source>
</evidence>
<organism evidence="2">
    <name type="scientific">Absidia glauca</name>
    <name type="common">Pin mould</name>
    <dbReference type="NCBI Taxonomy" id="4829"/>
    <lineage>
        <taxon>Eukaryota</taxon>
        <taxon>Fungi</taxon>
        <taxon>Fungi incertae sedis</taxon>
        <taxon>Mucoromycota</taxon>
        <taxon>Mucoromycotina</taxon>
        <taxon>Mucoromycetes</taxon>
        <taxon>Mucorales</taxon>
        <taxon>Cunninghamellaceae</taxon>
        <taxon>Absidia</taxon>
    </lineage>
</organism>
<reference evidence="2" key="1">
    <citation type="submission" date="2016-04" db="EMBL/GenBank/DDBJ databases">
        <authorList>
            <person name="Evans L.H."/>
            <person name="Alamgir A."/>
            <person name="Owens N."/>
            <person name="Weber N.D."/>
            <person name="Virtaneva K."/>
            <person name="Barbian K."/>
            <person name="Babar A."/>
            <person name="Rosenke K."/>
        </authorList>
    </citation>
    <scope>NUCLEOTIDE SEQUENCE [LARGE SCALE GENOMIC DNA]</scope>
    <source>
        <strain evidence="2">CBS 101.48</strain>
    </source>
</reference>
<dbReference type="EMBL" id="LT553527">
    <property type="protein sequence ID" value="SAM01333.1"/>
    <property type="molecule type" value="Genomic_DNA"/>
</dbReference>
<accession>A0A163JRC7</accession>
<dbReference type="AlphaFoldDB" id="A0A163JRC7"/>
<dbReference type="InParanoid" id="A0A163JRC7"/>
<feature type="coiled-coil region" evidence="1">
    <location>
        <begin position="16"/>
        <end position="46"/>
    </location>
</feature>
<dbReference type="OMA" id="IQANHEI"/>
<gene>
    <name evidence="2" type="primary">ABSGL_07074.1 scaffold 8717</name>
</gene>
<dbReference type="Proteomes" id="UP000078561">
    <property type="component" value="Unassembled WGS sequence"/>
</dbReference>
<sequence length="300" mass="34752">MTACMCVDYLAHEWDVNDIIQANHEIKKQLKQIKRKQQDADKKEQKSIKIEHDKLIRFQNAVWRQMAKICTSQLGRSNAKINPSTVNWQKESDITWLYGPLYTTKPSLTFPPTPPPEGIKSVLKKPTSLHDDTYRPWSKTCSEPGGSSITVRFNPDIEEMEYIPESPIQSSLPPDTTYYWQDDDSDEDEEDDILISMVLDLVQFAAKKSKQWAASYLSAARKKRVAAQRPSYSPHLYHSYTTRQSTDLTTRESPLHLIVIFVSMTKSLTSLFATWLMYQSLLPFTWLINHSKKKHHHTTF</sequence>
<evidence type="ECO:0000256" key="1">
    <source>
        <dbReference type="SAM" id="Coils"/>
    </source>
</evidence>
<name>A0A163JRC7_ABSGL</name>
<keyword evidence="1" id="KW-0175">Coiled coil</keyword>
<protein>
    <submittedName>
        <fullName evidence="2">Uncharacterized protein</fullName>
    </submittedName>
</protein>